<evidence type="ECO:0000313" key="2">
    <source>
        <dbReference type="Proteomes" id="UP001162992"/>
    </source>
</evidence>
<comment type="caution">
    <text evidence="1">The sequence shown here is derived from an EMBL/GenBank/DDBJ whole genome shotgun (WGS) entry which is preliminary data.</text>
</comment>
<gene>
    <name evidence="1" type="ORF">O6H91_17G000900</name>
</gene>
<name>A0ACC2B3K4_DIPCM</name>
<organism evidence="1 2">
    <name type="scientific">Diphasiastrum complanatum</name>
    <name type="common">Issler's clubmoss</name>
    <name type="synonym">Lycopodium complanatum</name>
    <dbReference type="NCBI Taxonomy" id="34168"/>
    <lineage>
        <taxon>Eukaryota</taxon>
        <taxon>Viridiplantae</taxon>
        <taxon>Streptophyta</taxon>
        <taxon>Embryophyta</taxon>
        <taxon>Tracheophyta</taxon>
        <taxon>Lycopodiopsida</taxon>
        <taxon>Lycopodiales</taxon>
        <taxon>Lycopodiaceae</taxon>
        <taxon>Lycopodioideae</taxon>
        <taxon>Diphasiastrum</taxon>
    </lineage>
</organism>
<evidence type="ECO:0000313" key="1">
    <source>
        <dbReference type="EMBL" id="KAJ7524329.1"/>
    </source>
</evidence>
<accession>A0ACC2B3K4</accession>
<protein>
    <submittedName>
        <fullName evidence="1">Uncharacterized protein</fullName>
    </submittedName>
</protein>
<dbReference type="Proteomes" id="UP001162992">
    <property type="component" value="Chromosome 17"/>
</dbReference>
<keyword evidence="2" id="KW-1185">Reference proteome</keyword>
<dbReference type="EMBL" id="CM055108">
    <property type="protein sequence ID" value="KAJ7524329.1"/>
    <property type="molecule type" value="Genomic_DNA"/>
</dbReference>
<proteinExistence type="predicted"/>
<sequence length="670" mass="76845">MLMVDNYYSGQLCNKRIFARTNQQKFHFHLHHRVMELHLTMHHKEGSVGHSRSMSAPSNDSTSENWNVSPHSFYRLPKGWNRVFSCKRIEKYDLRCRQAALEQDVAELQLRLKDERAVRDALEHISEPLSNAMSPSHPNVKPETRELITEIATLEGEVAHLEQHVLFLYRKVFDQRLSGTSELHDELSAGKCSSQQEQLKTWGLLRNAFRLRKSPSPQHHRHVSVSPRQQCFPDGLGVSKNIEKTLIQSEFDRTVEVMDMQSPEAQAHAASESFCPLFSYSFETPNRLSEELVRCMAAIYCKLSGPPLAQAGVPKPQLLTSSSFTSYTNINNLRQYSGDSWSPRWRTGSRTTSLGDPFKVEVSSENIGTYSSMVEVHWIYVDKCRLEYTSQALCNFRLMIIQLEKVDPGSLKHDEKLAFWINIYNALMMHTYLAYGIPRHHLKRVSLLQKAAYRIGPYTINADTIEQFLLGCKHHRPAKFYLLGLFGYLGAQELITRASSHLQHVQQRYQISWLQTFLSPLTKSKSGEDRHALALYSLEPLACFALCCGGRSDPAIRVYSAKNIRNELEAAMHDFLQARIGISKDNRVVLLPRILEWYTRAKGVNTKNLLGWICQNIPEKQSVIEKCTSANVHKSSAQCLEWLPYDFSFRYILVPDLACRFPQSTHQQQA</sequence>
<reference evidence="2" key="1">
    <citation type="journal article" date="2024" name="Proc. Natl. Acad. Sci. U.S.A.">
        <title>Extraordinary preservation of gene collinearity over three hundred million years revealed in homosporous lycophytes.</title>
        <authorList>
            <person name="Li C."/>
            <person name="Wickell D."/>
            <person name="Kuo L.Y."/>
            <person name="Chen X."/>
            <person name="Nie B."/>
            <person name="Liao X."/>
            <person name="Peng D."/>
            <person name="Ji J."/>
            <person name="Jenkins J."/>
            <person name="Williams M."/>
            <person name="Shu S."/>
            <person name="Plott C."/>
            <person name="Barry K."/>
            <person name="Rajasekar S."/>
            <person name="Grimwood J."/>
            <person name="Han X."/>
            <person name="Sun S."/>
            <person name="Hou Z."/>
            <person name="He W."/>
            <person name="Dai G."/>
            <person name="Sun C."/>
            <person name="Schmutz J."/>
            <person name="Leebens-Mack J.H."/>
            <person name="Li F.W."/>
            <person name="Wang L."/>
        </authorList>
    </citation>
    <scope>NUCLEOTIDE SEQUENCE [LARGE SCALE GENOMIC DNA]</scope>
    <source>
        <strain evidence="2">cv. PW_Plant_1</strain>
    </source>
</reference>